<gene>
    <name evidence="1" type="ORF">NX773_01295</name>
</gene>
<name>A0ABT2BE51_9BURK</name>
<sequence>MFYYTAYTLRIASELPMPELRAAGPTDCPDLAIRFGAVPANGLPQAKRLGPYLWVDSDAFCLQVPGVARFLVEQGRSITIERESGIDDESVRLFLLGSAFGAMLFQRGHMVLHGNAIRIGDQVMVCVGPSGAGKSTLAAGFAQRGYEVLADDVVPLNRDGLVLPGFPRVKLWHDVTGHLGIDSTRLDRIRPHIEKFNFPLAHAAEPPALPLRWIYVLGNDNHDDIRLEPIGGMKRFLPLQNNTYRVKFLEGMSFKAEHFRLCSQLAAQARVTQVTRPRKGFQLDGLVDKLIADMAANP</sequence>
<proteinExistence type="predicted"/>
<accession>A0ABT2BE51</accession>
<dbReference type="EMBL" id="JANUGV010000001">
    <property type="protein sequence ID" value="MCS0606799.1"/>
    <property type="molecule type" value="Genomic_DNA"/>
</dbReference>
<dbReference type="RefSeq" id="WP_258854600.1">
    <property type="nucleotide sequence ID" value="NZ_JANUGV010000001.1"/>
</dbReference>
<protein>
    <recommendedName>
        <fullName evidence="3">Serine kinase</fullName>
    </recommendedName>
</protein>
<organism evidence="1 2">
    <name type="scientific">Massilia solisilvae</name>
    <dbReference type="NCBI Taxonomy" id="1811225"/>
    <lineage>
        <taxon>Bacteria</taxon>
        <taxon>Pseudomonadati</taxon>
        <taxon>Pseudomonadota</taxon>
        <taxon>Betaproteobacteria</taxon>
        <taxon>Burkholderiales</taxon>
        <taxon>Oxalobacteraceae</taxon>
        <taxon>Telluria group</taxon>
        <taxon>Massilia</taxon>
    </lineage>
</organism>
<evidence type="ECO:0000313" key="1">
    <source>
        <dbReference type="EMBL" id="MCS0606799.1"/>
    </source>
</evidence>
<evidence type="ECO:0000313" key="2">
    <source>
        <dbReference type="Proteomes" id="UP001205861"/>
    </source>
</evidence>
<dbReference type="SUPFAM" id="SSF53795">
    <property type="entry name" value="PEP carboxykinase-like"/>
    <property type="match status" value="1"/>
</dbReference>
<dbReference type="Gene3D" id="3.40.50.300">
    <property type="entry name" value="P-loop containing nucleotide triphosphate hydrolases"/>
    <property type="match status" value="1"/>
</dbReference>
<dbReference type="Proteomes" id="UP001205861">
    <property type="component" value="Unassembled WGS sequence"/>
</dbReference>
<evidence type="ECO:0008006" key="3">
    <source>
        <dbReference type="Google" id="ProtNLM"/>
    </source>
</evidence>
<reference evidence="1 2" key="1">
    <citation type="submission" date="2022-08" db="EMBL/GenBank/DDBJ databases">
        <title>Reclassification of Massilia species as members of the genera Telluria, Duganella, Pseudoduganella, Mokoshia gen. nov. and Zemynaea gen. nov. using orthogonal and non-orthogonal genome-based approaches.</title>
        <authorList>
            <person name="Bowman J.P."/>
        </authorList>
    </citation>
    <scope>NUCLEOTIDE SEQUENCE [LARGE SCALE GENOMIC DNA]</scope>
    <source>
        <strain evidence="1 2">JCM 31607</strain>
    </source>
</reference>
<comment type="caution">
    <text evidence="1">The sequence shown here is derived from an EMBL/GenBank/DDBJ whole genome shotgun (WGS) entry which is preliminary data.</text>
</comment>
<dbReference type="InterPro" id="IPR027417">
    <property type="entry name" value="P-loop_NTPase"/>
</dbReference>
<keyword evidence="2" id="KW-1185">Reference proteome</keyword>